<protein>
    <submittedName>
        <fullName evidence="3">Uncharacterized protein</fullName>
    </submittedName>
</protein>
<comment type="caution">
    <text evidence="3">The sequence shown here is derived from an EMBL/GenBank/DDBJ whole genome shotgun (WGS) entry which is preliminary data.</text>
</comment>
<dbReference type="Proteomes" id="UP001365542">
    <property type="component" value="Unassembled WGS sequence"/>
</dbReference>
<keyword evidence="2" id="KW-0812">Transmembrane</keyword>
<evidence type="ECO:0000313" key="3">
    <source>
        <dbReference type="EMBL" id="KAK6543608.1"/>
    </source>
</evidence>
<evidence type="ECO:0000313" key="4">
    <source>
        <dbReference type="Proteomes" id="UP001365542"/>
    </source>
</evidence>
<reference evidence="3 4" key="1">
    <citation type="submission" date="2019-10" db="EMBL/GenBank/DDBJ databases">
        <authorList>
            <person name="Palmer J.M."/>
        </authorList>
    </citation>
    <scope>NUCLEOTIDE SEQUENCE [LARGE SCALE GENOMIC DNA]</scope>
    <source>
        <strain evidence="3 4">TWF694</strain>
    </source>
</reference>
<gene>
    <name evidence="3" type="ORF">TWF694_000350</name>
</gene>
<name>A0AAV9XNE6_9PEZI</name>
<evidence type="ECO:0000256" key="2">
    <source>
        <dbReference type="SAM" id="Phobius"/>
    </source>
</evidence>
<dbReference type="EMBL" id="JAVHJO010000001">
    <property type="protein sequence ID" value="KAK6543608.1"/>
    <property type="molecule type" value="Genomic_DNA"/>
</dbReference>
<keyword evidence="2" id="KW-0472">Membrane</keyword>
<keyword evidence="4" id="KW-1185">Reference proteome</keyword>
<evidence type="ECO:0000256" key="1">
    <source>
        <dbReference type="SAM" id="MobiDB-lite"/>
    </source>
</evidence>
<organism evidence="3 4">
    <name type="scientific">Orbilia ellipsospora</name>
    <dbReference type="NCBI Taxonomy" id="2528407"/>
    <lineage>
        <taxon>Eukaryota</taxon>
        <taxon>Fungi</taxon>
        <taxon>Dikarya</taxon>
        <taxon>Ascomycota</taxon>
        <taxon>Pezizomycotina</taxon>
        <taxon>Orbiliomycetes</taxon>
        <taxon>Orbiliales</taxon>
        <taxon>Orbiliaceae</taxon>
        <taxon>Orbilia</taxon>
    </lineage>
</organism>
<feature type="compositionally biased region" description="Polar residues" evidence="1">
    <location>
        <begin position="20"/>
        <end position="42"/>
    </location>
</feature>
<sequence length="240" mass="27635">MSRSSENSSSGISLQEKHSTSNPTSSTSVQKDSIERLSTSMSDTDKGPPKVGIILRKRYPRVKKCAPDIKRNYEKYIGPYEYDDDEAMRHPKMPGRKRYRHIRQDRRHRIMGDGKPEWIRNKYGENIDCPIRCLECLVGRTRIYVIFWFAVLYFVAWAGYLANHARTFPQRRIYPPIGTWVTTVLYQGPKGPDDRITKTCTMTGRIFADAHPTPGSPAPDYVIIPDARKKMKPPKPTLCK</sequence>
<proteinExistence type="predicted"/>
<dbReference type="AlphaFoldDB" id="A0AAV9XNE6"/>
<feature type="compositionally biased region" description="Low complexity" evidence="1">
    <location>
        <begin position="1"/>
        <end position="13"/>
    </location>
</feature>
<accession>A0AAV9XNE6</accession>
<feature type="transmembrane region" description="Helical" evidence="2">
    <location>
        <begin position="143"/>
        <end position="162"/>
    </location>
</feature>
<feature type="region of interest" description="Disordered" evidence="1">
    <location>
        <begin position="1"/>
        <end position="50"/>
    </location>
</feature>
<keyword evidence="2" id="KW-1133">Transmembrane helix</keyword>